<dbReference type="GO" id="GO:0015297">
    <property type="term" value="F:antiporter activity"/>
    <property type="evidence" value="ECO:0007669"/>
    <property type="project" value="InterPro"/>
</dbReference>
<proteinExistence type="inferred from homology"/>
<keyword evidence="2" id="KW-0812">Transmembrane</keyword>
<dbReference type="KEGG" id="qsa:O6P43_005649"/>
<keyword evidence="2" id="KW-1133">Transmembrane helix</keyword>
<feature type="transmembrane region" description="Helical" evidence="2">
    <location>
        <begin position="21"/>
        <end position="46"/>
    </location>
</feature>
<evidence type="ECO:0000256" key="2">
    <source>
        <dbReference type="SAM" id="Phobius"/>
    </source>
</evidence>
<dbReference type="GO" id="GO:0042910">
    <property type="term" value="F:xenobiotic transmembrane transporter activity"/>
    <property type="evidence" value="ECO:0007669"/>
    <property type="project" value="InterPro"/>
</dbReference>
<feature type="transmembrane region" description="Helical" evidence="2">
    <location>
        <begin position="58"/>
        <end position="80"/>
    </location>
</feature>
<comment type="caution">
    <text evidence="3">The sequence shown here is derived from an EMBL/GenBank/DDBJ whole genome shotgun (WGS) entry which is preliminary data.</text>
</comment>
<accession>A0AAD7Q6K2</accession>
<dbReference type="Proteomes" id="UP001163823">
    <property type="component" value="Chromosome 3"/>
</dbReference>
<dbReference type="InterPro" id="IPR002528">
    <property type="entry name" value="MATE_fam"/>
</dbReference>
<dbReference type="GO" id="GO:0016020">
    <property type="term" value="C:membrane"/>
    <property type="evidence" value="ECO:0007669"/>
    <property type="project" value="InterPro"/>
</dbReference>
<feature type="transmembrane region" description="Helical" evidence="2">
    <location>
        <begin position="92"/>
        <end position="116"/>
    </location>
</feature>
<keyword evidence="4" id="KW-1185">Reference proteome</keyword>
<feature type="transmembrane region" description="Helical" evidence="2">
    <location>
        <begin position="122"/>
        <end position="143"/>
    </location>
</feature>
<keyword evidence="2" id="KW-0472">Membrane</keyword>
<dbReference type="Pfam" id="PF01554">
    <property type="entry name" value="MatE"/>
    <property type="match status" value="1"/>
</dbReference>
<comment type="similarity">
    <text evidence="1">Belongs to the multi antimicrobial extrusion (MATE) (TC 2.A.66.1) family.</text>
</comment>
<dbReference type="PANTHER" id="PTHR11206">
    <property type="entry name" value="MULTIDRUG RESISTANCE PROTEIN"/>
    <property type="match status" value="1"/>
</dbReference>
<sequence>MAGALETLCGQTYGAEQFNKLGNCTFCAIISLTLVCLPISVLWVFMDKMLIFFGQDPAISILAFNYCIWLIPTLFGYAVLQSLIHYFQTQSLIFPMVLSSITALCLHIPLCWGLVFMEIGHVGAALAIGISYWFNIVFPGLYMKQSSACQKTRIAFTSKAFLSLREFLQYAIASAVMVW</sequence>
<protein>
    <submittedName>
        <fullName evidence="3">Protein DETOXIFICATION</fullName>
    </submittedName>
</protein>
<organism evidence="3 4">
    <name type="scientific">Quillaja saponaria</name>
    <name type="common">Soap bark tree</name>
    <dbReference type="NCBI Taxonomy" id="32244"/>
    <lineage>
        <taxon>Eukaryota</taxon>
        <taxon>Viridiplantae</taxon>
        <taxon>Streptophyta</taxon>
        <taxon>Embryophyta</taxon>
        <taxon>Tracheophyta</taxon>
        <taxon>Spermatophyta</taxon>
        <taxon>Magnoliopsida</taxon>
        <taxon>eudicotyledons</taxon>
        <taxon>Gunneridae</taxon>
        <taxon>Pentapetalae</taxon>
        <taxon>rosids</taxon>
        <taxon>fabids</taxon>
        <taxon>Fabales</taxon>
        <taxon>Quillajaceae</taxon>
        <taxon>Quillaja</taxon>
    </lineage>
</organism>
<dbReference type="AlphaFoldDB" id="A0AAD7Q6K2"/>
<dbReference type="EMBL" id="JARAOO010000003">
    <property type="protein sequence ID" value="KAJ7975780.1"/>
    <property type="molecule type" value="Genomic_DNA"/>
</dbReference>
<name>A0AAD7Q6K2_QUISA</name>
<gene>
    <name evidence="3" type="ORF">O6P43_005649</name>
</gene>
<evidence type="ECO:0000313" key="3">
    <source>
        <dbReference type="EMBL" id="KAJ7975780.1"/>
    </source>
</evidence>
<reference evidence="3" key="1">
    <citation type="journal article" date="2023" name="Science">
        <title>Elucidation of the pathway for biosynthesis of saponin adjuvants from the soapbark tree.</title>
        <authorList>
            <person name="Reed J."/>
            <person name="Orme A."/>
            <person name="El-Demerdash A."/>
            <person name="Owen C."/>
            <person name="Martin L.B.B."/>
            <person name="Misra R.C."/>
            <person name="Kikuchi S."/>
            <person name="Rejzek M."/>
            <person name="Martin A.C."/>
            <person name="Harkess A."/>
            <person name="Leebens-Mack J."/>
            <person name="Louveau T."/>
            <person name="Stephenson M.J."/>
            <person name="Osbourn A."/>
        </authorList>
    </citation>
    <scope>NUCLEOTIDE SEQUENCE</scope>
    <source>
        <strain evidence="3">S10</strain>
    </source>
</reference>
<evidence type="ECO:0000313" key="4">
    <source>
        <dbReference type="Proteomes" id="UP001163823"/>
    </source>
</evidence>
<evidence type="ECO:0000256" key="1">
    <source>
        <dbReference type="ARBA" id="ARBA00010199"/>
    </source>
</evidence>